<feature type="domain" description="DUF4872" evidence="2">
    <location>
        <begin position="154"/>
        <end position="327"/>
    </location>
</feature>
<evidence type="ECO:0000259" key="2">
    <source>
        <dbReference type="Pfam" id="PF16169"/>
    </source>
</evidence>
<sequence>MELGFTHHQSAHCENGVASNLLKHQGFDISEPMIFGIGSGLFYVYIPFLMVNHAPAISYRPMPGTIFNKAAKRLGFKVKRVKFSNPKEAEKALDENLKNNIPTGLQVGVYGLSYFPDEYRFHFNAHNCVVYGKTETDYLVSDPVMETVTTLTHKEMEKVRFAKGAFAPKGQMYYPTSIPTKADLPKAIIKGIKETCRDMLAPVPIVGVKGIRTVAKMIAKWPEKKGVKVANHYLAQIVRMQEEIGTGGGGFRYIFAAFLQESAEILGKPELRELSFEITKIGDQWRDFALEASRVYKNRSSKKDVYNLLSQELLKIADLEEDFFKKLKKAIA</sequence>
<protein>
    <submittedName>
        <fullName evidence="3">BtrH N-terminal domain-containing protein</fullName>
    </submittedName>
</protein>
<accession>A0A972FL62</accession>
<dbReference type="Pfam" id="PF14399">
    <property type="entry name" value="BtrH_N"/>
    <property type="match status" value="1"/>
</dbReference>
<dbReference type="Proteomes" id="UP000712080">
    <property type="component" value="Unassembled WGS sequence"/>
</dbReference>
<evidence type="ECO:0000313" key="4">
    <source>
        <dbReference type="Proteomes" id="UP000712080"/>
    </source>
</evidence>
<keyword evidence="4" id="KW-1185">Reference proteome</keyword>
<evidence type="ECO:0000313" key="3">
    <source>
        <dbReference type="EMBL" id="NMH27692.1"/>
    </source>
</evidence>
<reference evidence="3" key="1">
    <citation type="submission" date="2020-02" db="EMBL/GenBank/DDBJ databases">
        <title>Flavobacterium sp. genome.</title>
        <authorList>
            <person name="Jung H.S."/>
            <person name="Baek J.H."/>
            <person name="Jeon C.O."/>
        </authorList>
    </citation>
    <scope>NUCLEOTIDE SEQUENCE</scope>
    <source>
        <strain evidence="3">SE-s28</strain>
    </source>
</reference>
<dbReference type="InterPro" id="IPR032369">
    <property type="entry name" value="DUF4872"/>
</dbReference>
<dbReference type="Pfam" id="PF16169">
    <property type="entry name" value="DUF4872"/>
    <property type="match status" value="1"/>
</dbReference>
<name>A0A972FL62_9FLAO</name>
<dbReference type="InterPro" id="IPR026935">
    <property type="entry name" value="BtrH_N"/>
</dbReference>
<dbReference type="AlphaFoldDB" id="A0A972FL62"/>
<evidence type="ECO:0000259" key="1">
    <source>
        <dbReference type="Pfam" id="PF14399"/>
    </source>
</evidence>
<dbReference type="RefSeq" id="WP_169526694.1">
    <property type="nucleotide sequence ID" value="NZ_JAAMPU010000102.1"/>
</dbReference>
<comment type="caution">
    <text evidence="3">The sequence shown here is derived from an EMBL/GenBank/DDBJ whole genome shotgun (WGS) entry which is preliminary data.</text>
</comment>
<proteinExistence type="predicted"/>
<organism evidence="3 4">
    <name type="scientific">Flavobacterium silvaticum</name>
    <dbReference type="NCBI Taxonomy" id="1852020"/>
    <lineage>
        <taxon>Bacteria</taxon>
        <taxon>Pseudomonadati</taxon>
        <taxon>Bacteroidota</taxon>
        <taxon>Flavobacteriia</taxon>
        <taxon>Flavobacteriales</taxon>
        <taxon>Flavobacteriaceae</taxon>
        <taxon>Flavobacterium</taxon>
    </lineage>
</organism>
<gene>
    <name evidence="3" type="ORF">G6047_06585</name>
</gene>
<dbReference type="EMBL" id="JAAMPU010000102">
    <property type="protein sequence ID" value="NMH27692.1"/>
    <property type="molecule type" value="Genomic_DNA"/>
</dbReference>
<feature type="domain" description="Butirosin biosynthesis protein H N-terminal" evidence="1">
    <location>
        <begin position="12"/>
        <end position="143"/>
    </location>
</feature>